<feature type="binding site" evidence="9">
    <location>
        <begin position="8"/>
        <end position="15"/>
    </location>
    <ligand>
        <name>ATP</name>
        <dbReference type="ChEBI" id="CHEBI:30616"/>
    </ligand>
</feature>
<dbReference type="PANTHER" id="PTHR11933">
    <property type="entry name" value="TRNA 5-METHYLAMINOMETHYL-2-THIOURIDYLATE -METHYLTRANSFERASE"/>
    <property type="match status" value="1"/>
</dbReference>
<dbReference type="InterPro" id="IPR023382">
    <property type="entry name" value="MnmA-like_central_sf"/>
</dbReference>
<keyword evidence="7" id="KW-1015">Disulfide bond</keyword>
<evidence type="ECO:0000313" key="13">
    <source>
        <dbReference type="Proteomes" id="UP000178116"/>
    </source>
</evidence>
<evidence type="ECO:0000256" key="6">
    <source>
        <dbReference type="ARBA" id="ARBA00022884"/>
    </source>
</evidence>
<organism evidence="12 13">
    <name type="scientific">Candidatus Tagabacteria bacterium RIFCSPLOWO2_01_FULL_42_9</name>
    <dbReference type="NCBI Taxonomy" id="1802296"/>
    <lineage>
        <taxon>Bacteria</taxon>
        <taxon>Candidatus Tagaibacteriota</taxon>
    </lineage>
</organism>
<dbReference type="Gene3D" id="2.30.30.280">
    <property type="entry name" value="Adenine nucleotide alpha hydrolases-like domains"/>
    <property type="match status" value="1"/>
</dbReference>
<keyword evidence="4 9" id="KW-0547">Nucleotide-binding</keyword>
<dbReference type="GO" id="GO:0005524">
    <property type="term" value="F:ATP binding"/>
    <property type="evidence" value="ECO:0007669"/>
    <property type="project" value="UniProtKB-KW"/>
</dbReference>
<dbReference type="InterPro" id="IPR046884">
    <property type="entry name" value="MnmA-like_central"/>
</dbReference>
<protein>
    <recommendedName>
        <fullName evidence="9">tRNA-specific 2-thiouridylase MnmA</fullName>
        <ecNumber evidence="9">2.8.1.13</ecNumber>
    </recommendedName>
</protein>
<dbReference type="PANTHER" id="PTHR11933:SF5">
    <property type="entry name" value="MITOCHONDRIAL TRNA-SPECIFIC 2-THIOURIDYLASE 1"/>
    <property type="match status" value="1"/>
</dbReference>
<dbReference type="FunFam" id="2.30.30.280:FF:000001">
    <property type="entry name" value="tRNA-specific 2-thiouridylase MnmA"/>
    <property type="match status" value="1"/>
</dbReference>
<gene>
    <name evidence="9" type="primary">mnmA</name>
    <name evidence="12" type="ORF">A3A10_01410</name>
</gene>
<dbReference type="Pfam" id="PF20258">
    <property type="entry name" value="tRNA_Me_trans_C"/>
    <property type="match status" value="1"/>
</dbReference>
<dbReference type="FunFam" id="3.40.50.620:FF:000115">
    <property type="entry name" value="tRNA-specific 2-thiouridylase MnmA"/>
    <property type="match status" value="1"/>
</dbReference>
<feature type="domain" description="tRNA-specific 2-thiouridylase MnmA-like central" evidence="11">
    <location>
        <begin position="205"/>
        <end position="265"/>
    </location>
</feature>
<dbReference type="NCBIfam" id="TIGR00420">
    <property type="entry name" value="trmU"/>
    <property type="match status" value="1"/>
</dbReference>
<dbReference type="EC" id="2.8.1.13" evidence="9"/>
<comment type="subcellular location">
    <subcellularLocation>
        <location evidence="9">Cytoplasm</location>
    </subcellularLocation>
</comment>
<keyword evidence="2 9" id="KW-0808">Transferase</keyword>
<evidence type="ECO:0000313" key="12">
    <source>
        <dbReference type="EMBL" id="OHA14789.1"/>
    </source>
</evidence>
<feature type="region of interest" description="Interaction with tRNA" evidence="9">
    <location>
        <begin position="300"/>
        <end position="301"/>
    </location>
</feature>
<evidence type="ECO:0000256" key="3">
    <source>
        <dbReference type="ARBA" id="ARBA00022694"/>
    </source>
</evidence>
<dbReference type="InterPro" id="IPR014729">
    <property type="entry name" value="Rossmann-like_a/b/a_fold"/>
</dbReference>
<dbReference type="GO" id="GO:0005737">
    <property type="term" value="C:cytoplasm"/>
    <property type="evidence" value="ECO:0007669"/>
    <property type="project" value="UniProtKB-SubCell"/>
</dbReference>
<dbReference type="NCBIfam" id="NF001138">
    <property type="entry name" value="PRK00143.1"/>
    <property type="match status" value="1"/>
</dbReference>
<dbReference type="Pfam" id="PF20259">
    <property type="entry name" value="tRNA_Me_trans_M"/>
    <property type="match status" value="1"/>
</dbReference>
<dbReference type="Gene3D" id="2.40.30.10">
    <property type="entry name" value="Translation factors"/>
    <property type="match status" value="1"/>
</dbReference>
<comment type="caution">
    <text evidence="9">Lacks conserved residue(s) required for the propagation of feature annotation.</text>
</comment>
<dbReference type="HAMAP" id="MF_00144">
    <property type="entry name" value="tRNA_thiouridyl_MnmA"/>
    <property type="match status" value="1"/>
</dbReference>
<evidence type="ECO:0000256" key="9">
    <source>
        <dbReference type="HAMAP-Rule" id="MF_00144"/>
    </source>
</evidence>
<dbReference type="CDD" id="cd01998">
    <property type="entry name" value="MnmA_TRMU-like"/>
    <property type="match status" value="1"/>
</dbReference>
<feature type="active site" description="Nucleophile" evidence="9">
    <location>
        <position position="105"/>
    </location>
</feature>
<name>A0A1G2LV72_9BACT</name>
<comment type="catalytic activity">
    <reaction evidence="8 9">
        <text>S-sulfanyl-L-cysteinyl-[protein] + uridine(34) in tRNA + AH2 + ATP = 2-thiouridine(34) in tRNA + L-cysteinyl-[protein] + A + AMP + diphosphate + H(+)</text>
        <dbReference type="Rhea" id="RHEA:47032"/>
        <dbReference type="Rhea" id="RHEA-COMP:10131"/>
        <dbReference type="Rhea" id="RHEA-COMP:11726"/>
        <dbReference type="Rhea" id="RHEA-COMP:11727"/>
        <dbReference type="Rhea" id="RHEA-COMP:11728"/>
        <dbReference type="ChEBI" id="CHEBI:13193"/>
        <dbReference type="ChEBI" id="CHEBI:15378"/>
        <dbReference type="ChEBI" id="CHEBI:17499"/>
        <dbReference type="ChEBI" id="CHEBI:29950"/>
        <dbReference type="ChEBI" id="CHEBI:30616"/>
        <dbReference type="ChEBI" id="CHEBI:33019"/>
        <dbReference type="ChEBI" id="CHEBI:61963"/>
        <dbReference type="ChEBI" id="CHEBI:65315"/>
        <dbReference type="ChEBI" id="CHEBI:87170"/>
        <dbReference type="ChEBI" id="CHEBI:456215"/>
        <dbReference type="EC" id="2.8.1.13"/>
    </reaction>
</comment>
<keyword evidence="5 9" id="KW-0067">ATP-binding</keyword>
<feature type="active site" description="Cysteine persulfide intermediate" evidence="9">
    <location>
        <position position="197"/>
    </location>
</feature>
<keyword evidence="1 9" id="KW-0820">tRNA-binding</keyword>
<feature type="binding site" evidence="9">
    <location>
        <position position="129"/>
    </location>
    <ligand>
        <name>ATP</name>
        <dbReference type="ChEBI" id="CHEBI:30616"/>
    </ligand>
</feature>
<comment type="function">
    <text evidence="9">Catalyzes the 2-thiolation of uridine at the wobble position (U34) of tRNA, leading to the formation of s(2)U34.</text>
</comment>
<feature type="site" description="Interaction with tRNA" evidence="9">
    <location>
        <position position="329"/>
    </location>
</feature>
<dbReference type="SUPFAM" id="SSF52402">
    <property type="entry name" value="Adenine nucleotide alpha hydrolases-like"/>
    <property type="match status" value="1"/>
</dbReference>
<dbReference type="InterPro" id="IPR046885">
    <property type="entry name" value="MnmA-like_C"/>
</dbReference>
<evidence type="ECO:0000256" key="7">
    <source>
        <dbReference type="ARBA" id="ARBA00023157"/>
    </source>
</evidence>
<dbReference type="Pfam" id="PF03054">
    <property type="entry name" value="tRNA_Me_trans"/>
    <property type="match status" value="1"/>
</dbReference>
<evidence type="ECO:0000256" key="8">
    <source>
        <dbReference type="ARBA" id="ARBA00051542"/>
    </source>
</evidence>
<comment type="caution">
    <text evidence="12">The sequence shown here is derived from an EMBL/GenBank/DDBJ whole genome shotgun (WGS) entry which is preliminary data.</text>
</comment>
<dbReference type="GO" id="GO:0002143">
    <property type="term" value="P:tRNA wobble position uridine thiolation"/>
    <property type="evidence" value="ECO:0007669"/>
    <property type="project" value="TreeGrafter"/>
</dbReference>
<evidence type="ECO:0000256" key="4">
    <source>
        <dbReference type="ARBA" id="ARBA00022741"/>
    </source>
</evidence>
<accession>A0A1G2LV72</accession>
<evidence type="ECO:0000256" key="1">
    <source>
        <dbReference type="ARBA" id="ARBA00022555"/>
    </source>
</evidence>
<evidence type="ECO:0000259" key="11">
    <source>
        <dbReference type="Pfam" id="PF20259"/>
    </source>
</evidence>
<evidence type="ECO:0000256" key="5">
    <source>
        <dbReference type="ARBA" id="ARBA00022840"/>
    </source>
</evidence>
<evidence type="ECO:0000259" key="10">
    <source>
        <dbReference type="Pfam" id="PF20258"/>
    </source>
</evidence>
<dbReference type="GO" id="GO:0103016">
    <property type="term" value="F:tRNA-uridine 2-sulfurtransferase activity"/>
    <property type="evidence" value="ECO:0007669"/>
    <property type="project" value="UniProtKB-EC"/>
</dbReference>
<dbReference type="AlphaFoldDB" id="A0A1G2LV72"/>
<dbReference type="Proteomes" id="UP000178116">
    <property type="component" value="Unassembled WGS sequence"/>
</dbReference>
<evidence type="ECO:0000256" key="2">
    <source>
        <dbReference type="ARBA" id="ARBA00022679"/>
    </source>
</evidence>
<sequence>MPKKVMVAMSGGVDSSVAAALLKRQGFQVMGVFMRFWFSSAKNKPVARWNRCCSLEAEQRARAVARVIGIPFYVFNFEKEFKKRIVDRFLAEHKAGLTPNPCVYCNKEIKFGLFLEKSLALGAQYIATGHYVRRQGTKILRGTDSEKDQSYFLWRLSQQQLSHVLFPVGGYKKPQVRALAKKFKLPVAETPESQEICFVPDTVNEFLQRYFKPKKGEMVDAAGKVLGEHQGLVFYTIGQRKGIMIPQGPYWVKDKDFKKNVLVVTKNEKDLLENELFFKNANWLPGKPPRFPLKATAKIRYRAKLTPAIVYKNQRAVFGHPQRAVTPGQSIVFYRGQELLGGGVISRG</sequence>
<dbReference type="EMBL" id="MHRA01000043">
    <property type="protein sequence ID" value="OHA14789.1"/>
    <property type="molecule type" value="Genomic_DNA"/>
</dbReference>
<feature type="domain" description="tRNA-specific 2-thiouridylase MnmA-like C-terminal" evidence="10">
    <location>
        <begin position="275"/>
        <end position="345"/>
    </location>
</feature>
<reference evidence="12 13" key="1">
    <citation type="journal article" date="2016" name="Nat. Commun.">
        <title>Thousands of microbial genomes shed light on interconnected biogeochemical processes in an aquifer system.</title>
        <authorList>
            <person name="Anantharaman K."/>
            <person name="Brown C.T."/>
            <person name="Hug L.A."/>
            <person name="Sharon I."/>
            <person name="Castelle C.J."/>
            <person name="Probst A.J."/>
            <person name="Thomas B.C."/>
            <person name="Singh A."/>
            <person name="Wilkins M.J."/>
            <person name="Karaoz U."/>
            <person name="Brodie E.L."/>
            <person name="Williams K.H."/>
            <person name="Hubbard S.S."/>
            <person name="Banfield J.F."/>
        </authorList>
    </citation>
    <scope>NUCLEOTIDE SEQUENCE [LARGE SCALE GENOMIC DNA]</scope>
</reference>
<feature type="binding site" evidence="9">
    <location>
        <position position="34"/>
    </location>
    <ligand>
        <name>ATP</name>
        <dbReference type="ChEBI" id="CHEBI:30616"/>
    </ligand>
</feature>
<keyword evidence="3 9" id="KW-0819">tRNA processing</keyword>
<comment type="similarity">
    <text evidence="9">Belongs to the MnmA/TRMU family.</text>
</comment>
<feature type="region of interest" description="Interaction with tRNA" evidence="9">
    <location>
        <begin position="147"/>
        <end position="149"/>
    </location>
</feature>
<dbReference type="Gene3D" id="3.40.50.620">
    <property type="entry name" value="HUPs"/>
    <property type="match status" value="1"/>
</dbReference>
<feature type="site" description="Interaction with tRNA" evidence="9">
    <location>
        <position position="130"/>
    </location>
</feature>
<dbReference type="InterPro" id="IPR004506">
    <property type="entry name" value="MnmA-like"/>
</dbReference>
<keyword evidence="9" id="KW-0963">Cytoplasm</keyword>
<proteinExistence type="inferred from homology"/>
<keyword evidence="6 9" id="KW-0694">RNA-binding</keyword>
<dbReference type="GO" id="GO:0000049">
    <property type="term" value="F:tRNA binding"/>
    <property type="evidence" value="ECO:0007669"/>
    <property type="project" value="UniProtKB-KW"/>
</dbReference>